<evidence type="ECO:0000313" key="15">
    <source>
        <dbReference type="EMBL" id="KAK2844683.1"/>
    </source>
</evidence>
<evidence type="ECO:0000259" key="14">
    <source>
        <dbReference type="PROSITE" id="PS50127"/>
    </source>
</evidence>
<feature type="active site" description="Glycyl thioester intermediate" evidence="11">
    <location>
        <position position="95"/>
    </location>
</feature>
<comment type="catalytic activity">
    <reaction evidence="1">
        <text>S-ubiquitinyl-[E1 ubiquitin-activating enzyme]-L-cysteine + [E2 ubiquitin-conjugating enzyme]-L-cysteine = [E1 ubiquitin-activating enzyme]-L-cysteine + S-ubiquitinyl-[E2 ubiquitin-conjugating enzyme]-L-cysteine.</text>
        <dbReference type="EC" id="2.3.2.23"/>
    </reaction>
</comment>
<dbReference type="PROSITE" id="PS50127">
    <property type="entry name" value="UBC_2"/>
    <property type="match status" value="1"/>
</dbReference>
<feature type="region of interest" description="Disordered" evidence="13">
    <location>
        <begin position="203"/>
        <end position="230"/>
    </location>
</feature>
<comment type="function">
    <text evidence="10">Accepts ubiquitin from the E1 complex and catalyzes its covalent attachment to other proteins. Catalyzes 'Lys-11'-linked polyubiquitination. Acts as an essential factor of the anaphase promoting complex/cyclosome (APC/C), a cell cycle-regulated ubiquitin ligase that controls progression through mitosis. Acts by specifically elongating 'Lys-11'-linked polyubiquitin chains initiated by the E2 enzyme UBE2C/UBCH10 on APC/C substrates, enhancing the degradation of APC/C substrates by the proteasome and promoting mitotic exit. Also acts by elongating ubiquitin chains initiated by the E2 enzyme UBE2D1/UBCH5 in vitro; it is however unclear whether UBE2D1/UBCH5 acts as an E2 enzyme for the APC/C in vivo. Also involved in ubiquitination and subsequent degradation of VHL, resulting in an accumulation of HIF1A. In vitro able to promote polyubiquitination using all 7 ubiquitin Lys residues, except 'Lys-48'-linked polyubiquitination.</text>
</comment>
<keyword evidence="9" id="KW-0131">Cell cycle</keyword>
<dbReference type="InterPro" id="IPR050113">
    <property type="entry name" value="Ub_conjugating_enzyme"/>
</dbReference>
<evidence type="ECO:0000256" key="9">
    <source>
        <dbReference type="ARBA" id="ARBA00023306"/>
    </source>
</evidence>
<dbReference type="FunFam" id="3.10.110.10:FF:000034">
    <property type="entry name" value="Ubiquitin-conjugating enzyme E2 S"/>
    <property type="match status" value="1"/>
</dbReference>
<dbReference type="InterPro" id="IPR000608">
    <property type="entry name" value="UBC"/>
</dbReference>
<dbReference type="InterPro" id="IPR023313">
    <property type="entry name" value="UBQ-conjugating_AS"/>
</dbReference>
<sequence length="289" mass="31804">MNSNVENLPPHILRLVYKEVSALAADPPEGIKIYPSEEDITELHTAIEGPEGTPFAGGIFRMRLVLGKDFPAVPPKGYFLTKIFHPNVGHKGEICVNVLKRDWKAELGLRHILLTIKCLLIHPNPESALNEEAGRLLLEDYAEYESRARLLTEIHAMGGPGGTSGAPQDPNDGPQPKKHAGDPTKRAGPSAVAVPAALGCHRRDAERQCAGSPSAPLQHQSPEQRTVDTRPAHSRFDYRHINPKKNLEIKQNIWRRKKQLLESSFGTLVSVRTAALCLYFSSTELSSEG</sequence>
<evidence type="ECO:0000256" key="2">
    <source>
        <dbReference type="ARBA" id="ARBA00004906"/>
    </source>
</evidence>
<dbReference type="AlphaFoldDB" id="A0AA88MX65"/>
<dbReference type="GO" id="GO:0061631">
    <property type="term" value="F:ubiquitin conjugating enzyme activity"/>
    <property type="evidence" value="ECO:0007669"/>
    <property type="project" value="UniProtKB-EC"/>
</dbReference>
<dbReference type="EC" id="2.3.2.23" evidence="3"/>
<feature type="compositionally biased region" description="Polar residues" evidence="13">
    <location>
        <begin position="215"/>
        <end position="224"/>
    </location>
</feature>
<dbReference type="SUPFAM" id="SSF54495">
    <property type="entry name" value="UBC-like"/>
    <property type="match status" value="1"/>
</dbReference>
<dbReference type="GO" id="GO:0005524">
    <property type="term" value="F:ATP binding"/>
    <property type="evidence" value="ECO:0007669"/>
    <property type="project" value="UniProtKB-UniRule"/>
</dbReference>
<keyword evidence="8 12" id="KW-0067">ATP-binding</keyword>
<dbReference type="CDD" id="cd23804">
    <property type="entry name" value="UBCc_UBE2S"/>
    <property type="match status" value="1"/>
</dbReference>
<proteinExistence type="inferred from homology"/>
<dbReference type="EMBL" id="JAUPFM010000008">
    <property type="protein sequence ID" value="KAK2844683.1"/>
    <property type="molecule type" value="Genomic_DNA"/>
</dbReference>
<dbReference type="PANTHER" id="PTHR24067">
    <property type="entry name" value="UBIQUITIN-CONJUGATING ENZYME E2"/>
    <property type="match status" value="1"/>
</dbReference>
<evidence type="ECO:0000256" key="1">
    <source>
        <dbReference type="ARBA" id="ARBA00000485"/>
    </source>
</evidence>
<dbReference type="InterPro" id="IPR016135">
    <property type="entry name" value="UBQ-conjugating_enzyme/RWD"/>
</dbReference>
<comment type="similarity">
    <text evidence="12">Belongs to the ubiquitin-conjugating enzyme family.</text>
</comment>
<dbReference type="Gene3D" id="3.10.110.10">
    <property type="entry name" value="Ubiquitin Conjugating Enzyme"/>
    <property type="match status" value="1"/>
</dbReference>
<evidence type="ECO:0000256" key="8">
    <source>
        <dbReference type="ARBA" id="ARBA00022840"/>
    </source>
</evidence>
<feature type="region of interest" description="Disordered" evidence="13">
    <location>
        <begin position="155"/>
        <end position="190"/>
    </location>
</feature>
<dbReference type="GO" id="GO:0010458">
    <property type="term" value="P:exit from mitosis"/>
    <property type="evidence" value="ECO:0007669"/>
    <property type="project" value="UniProtKB-ARBA"/>
</dbReference>
<evidence type="ECO:0000256" key="12">
    <source>
        <dbReference type="RuleBase" id="RU362109"/>
    </source>
</evidence>
<accession>A0AA88MX65</accession>
<dbReference type="Pfam" id="PF00179">
    <property type="entry name" value="UQ_con"/>
    <property type="match status" value="1"/>
</dbReference>
<evidence type="ECO:0000256" key="3">
    <source>
        <dbReference type="ARBA" id="ARBA00012486"/>
    </source>
</evidence>
<evidence type="ECO:0000313" key="16">
    <source>
        <dbReference type="Proteomes" id="UP001187415"/>
    </source>
</evidence>
<keyword evidence="6 12" id="KW-0547">Nucleotide-binding</keyword>
<dbReference type="PROSITE" id="PS00183">
    <property type="entry name" value="UBC_1"/>
    <property type="match status" value="1"/>
</dbReference>
<evidence type="ECO:0000256" key="6">
    <source>
        <dbReference type="ARBA" id="ARBA00022741"/>
    </source>
</evidence>
<evidence type="ECO:0000256" key="13">
    <source>
        <dbReference type="SAM" id="MobiDB-lite"/>
    </source>
</evidence>
<evidence type="ECO:0000256" key="11">
    <source>
        <dbReference type="PROSITE-ProRule" id="PRU10133"/>
    </source>
</evidence>
<feature type="domain" description="UBC core" evidence="14">
    <location>
        <begin position="11"/>
        <end position="157"/>
    </location>
</feature>
<evidence type="ECO:0000256" key="10">
    <source>
        <dbReference type="ARBA" id="ARBA00053181"/>
    </source>
</evidence>
<protein>
    <recommendedName>
        <fullName evidence="3">E2 ubiquitin-conjugating enzyme</fullName>
        <ecNumber evidence="3">2.3.2.23</ecNumber>
    </recommendedName>
</protein>
<evidence type="ECO:0000256" key="4">
    <source>
        <dbReference type="ARBA" id="ARBA00022618"/>
    </source>
</evidence>
<dbReference type="GO" id="GO:0031145">
    <property type="term" value="P:anaphase-promoting complex-dependent catabolic process"/>
    <property type="evidence" value="ECO:0007669"/>
    <property type="project" value="UniProtKB-ARBA"/>
</dbReference>
<gene>
    <name evidence="15" type="ORF">Q5P01_011342</name>
</gene>
<comment type="pathway">
    <text evidence="2">Protein modification; protein ubiquitination.</text>
</comment>
<name>A0AA88MX65_CHASR</name>
<comment type="caution">
    <text evidence="15">The sequence shown here is derived from an EMBL/GenBank/DDBJ whole genome shotgun (WGS) entry which is preliminary data.</text>
</comment>
<organism evidence="15 16">
    <name type="scientific">Channa striata</name>
    <name type="common">Snakehead murrel</name>
    <name type="synonym">Ophicephalus striatus</name>
    <dbReference type="NCBI Taxonomy" id="64152"/>
    <lineage>
        <taxon>Eukaryota</taxon>
        <taxon>Metazoa</taxon>
        <taxon>Chordata</taxon>
        <taxon>Craniata</taxon>
        <taxon>Vertebrata</taxon>
        <taxon>Euteleostomi</taxon>
        <taxon>Actinopterygii</taxon>
        <taxon>Neopterygii</taxon>
        <taxon>Teleostei</taxon>
        <taxon>Neoteleostei</taxon>
        <taxon>Acanthomorphata</taxon>
        <taxon>Anabantaria</taxon>
        <taxon>Anabantiformes</taxon>
        <taxon>Channoidei</taxon>
        <taxon>Channidae</taxon>
        <taxon>Channa</taxon>
    </lineage>
</organism>
<dbReference type="SMART" id="SM00212">
    <property type="entry name" value="UBCc"/>
    <property type="match status" value="1"/>
</dbReference>
<keyword evidence="7 12" id="KW-0833">Ubl conjugation pathway</keyword>
<dbReference type="Proteomes" id="UP001187415">
    <property type="component" value="Unassembled WGS sequence"/>
</dbReference>
<keyword evidence="4" id="KW-0132">Cell division</keyword>
<evidence type="ECO:0000256" key="5">
    <source>
        <dbReference type="ARBA" id="ARBA00022679"/>
    </source>
</evidence>
<dbReference type="GO" id="GO:0051301">
    <property type="term" value="P:cell division"/>
    <property type="evidence" value="ECO:0007669"/>
    <property type="project" value="UniProtKB-KW"/>
</dbReference>
<reference evidence="15" key="1">
    <citation type="submission" date="2023-07" db="EMBL/GenBank/DDBJ databases">
        <title>Chromosome-level Genome Assembly of Striped Snakehead (Channa striata).</title>
        <authorList>
            <person name="Liu H."/>
        </authorList>
    </citation>
    <scope>NUCLEOTIDE SEQUENCE</scope>
    <source>
        <strain evidence="15">Gz</strain>
        <tissue evidence="15">Muscle</tissue>
    </source>
</reference>
<keyword evidence="5" id="KW-0808">Transferase</keyword>
<evidence type="ECO:0000256" key="7">
    <source>
        <dbReference type="ARBA" id="ARBA00022786"/>
    </source>
</evidence>
<keyword evidence="16" id="KW-1185">Reference proteome</keyword>